<organism evidence="3 4">
    <name type="scientific">Sphaerotilus montanus</name>
    <dbReference type="NCBI Taxonomy" id="522889"/>
    <lineage>
        <taxon>Bacteria</taxon>
        <taxon>Pseudomonadati</taxon>
        <taxon>Pseudomonadota</taxon>
        <taxon>Betaproteobacteria</taxon>
        <taxon>Burkholderiales</taxon>
        <taxon>Sphaerotilaceae</taxon>
        <taxon>Sphaerotilus</taxon>
    </lineage>
</organism>
<evidence type="ECO:0000256" key="1">
    <source>
        <dbReference type="SAM" id="Phobius"/>
    </source>
</evidence>
<sequence length="287" mass="29437">MHIAPPPTPDRASPLSHPPLLAAAAVLLAGGALLHGSARDTALFHLLNALGTVWPALWAMLSVAGLGLSAFIVLAALHRGAGVRSMRPVAALLWCFPVGGVLTHVLKRLIAHPRPAAALGVDQIVVIGEPLMRGAMPSGHAITTLAVFGLCLLAWRTTWLQRAGLLALAVLVLLSRAAVGAHWPADLCVGAGLGLVTAAIGWQLSGRGRLTDWLCSRQGQQVLAAAQIGCGIVMAVLHSGYGLALPLQWALGVWSVAAGLHRLGRSGALATAQPARQAPLGIGSEPG</sequence>
<dbReference type="Pfam" id="PF01569">
    <property type="entry name" value="PAP2"/>
    <property type="match status" value="1"/>
</dbReference>
<evidence type="ECO:0000259" key="2">
    <source>
        <dbReference type="SMART" id="SM00014"/>
    </source>
</evidence>
<dbReference type="InterPro" id="IPR000326">
    <property type="entry name" value="PAP2/HPO"/>
</dbReference>
<feature type="transmembrane region" description="Helical" evidence="1">
    <location>
        <begin position="138"/>
        <end position="156"/>
    </location>
</feature>
<evidence type="ECO:0000313" key="4">
    <source>
        <dbReference type="Proteomes" id="UP000518288"/>
    </source>
</evidence>
<accession>A0A7Y9UJG0</accession>
<name>A0A7Y9UJG0_9BURK</name>
<dbReference type="EC" id="3.6.1.27" evidence="3"/>
<evidence type="ECO:0000313" key="3">
    <source>
        <dbReference type="EMBL" id="NYG32715.1"/>
    </source>
</evidence>
<reference evidence="3 4" key="1">
    <citation type="submission" date="2020-07" db="EMBL/GenBank/DDBJ databases">
        <title>Genomic Encyclopedia of Archaeal and Bacterial Type Strains, Phase II (KMG-II): from individual species to whole genera.</title>
        <authorList>
            <person name="Goeker M."/>
        </authorList>
    </citation>
    <scope>NUCLEOTIDE SEQUENCE [LARGE SCALE GENOMIC DNA]</scope>
    <source>
        <strain evidence="3 4">DSM 21226</strain>
    </source>
</reference>
<feature type="transmembrane region" description="Helical" evidence="1">
    <location>
        <begin position="89"/>
        <end position="106"/>
    </location>
</feature>
<proteinExistence type="predicted"/>
<dbReference type="Gene3D" id="1.20.144.10">
    <property type="entry name" value="Phosphatidic acid phosphatase type 2/haloperoxidase"/>
    <property type="match status" value="1"/>
</dbReference>
<keyword evidence="1" id="KW-0812">Transmembrane</keyword>
<feature type="domain" description="Phosphatidic acid phosphatase type 2/haloperoxidase" evidence="2">
    <location>
        <begin position="89"/>
        <end position="202"/>
    </location>
</feature>
<keyword evidence="4" id="KW-1185">Reference proteome</keyword>
<comment type="caution">
    <text evidence="3">The sequence shown here is derived from an EMBL/GenBank/DDBJ whole genome shotgun (WGS) entry which is preliminary data.</text>
</comment>
<dbReference type="RefSeq" id="WP_179633572.1">
    <property type="nucleotide sequence ID" value="NZ_JACCFH010000001.1"/>
</dbReference>
<dbReference type="EMBL" id="JACCFH010000001">
    <property type="protein sequence ID" value="NYG32715.1"/>
    <property type="molecule type" value="Genomic_DNA"/>
</dbReference>
<dbReference type="SUPFAM" id="SSF48317">
    <property type="entry name" value="Acid phosphatase/Vanadium-dependent haloperoxidase"/>
    <property type="match status" value="1"/>
</dbReference>
<dbReference type="SMART" id="SM00014">
    <property type="entry name" value="acidPPc"/>
    <property type="match status" value="1"/>
</dbReference>
<dbReference type="PANTHER" id="PTHR14969">
    <property type="entry name" value="SPHINGOSINE-1-PHOSPHATE PHOSPHOHYDROLASE"/>
    <property type="match status" value="1"/>
</dbReference>
<feature type="transmembrane region" description="Helical" evidence="1">
    <location>
        <begin position="163"/>
        <end position="183"/>
    </location>
</feature>
<keyword evidence="1" id="KW-0472">Membrane</keyword>
<feature type="transmembrane region" description="Helical" evidence="1">
    <location>
        <begin position="58"/>
        <end position="77"/>
    </location>
</feature>
<feature type="transmembrane region" description="Helical" evidence="1">
    <location>
        <begin position="222"/>
        <end position="241"/>
    </location>
</feature>
<keyword evidence="3" id="KW-0378">Hydrolase</keyword>
<gene>
    <name evidence="3" type="ORF">BDD16_001701</name>
</gene>
<feature type="transmembrane region" description="Helical" evidence="1">
    <location>
        <begin position="189"/>
        <end position="210"/>
    </location>
</feature>
<keyword evidence="1" id="KW-1133">Transmembrane helix</keyword>
<protein>
    <submittedName>
        <fullName evidence="3">Undecaprenyl-diphosphatase</fullName>
        <ecNumber evidence="3">3.6.1.27</ecNumber>
    </submittedName>
</protein>
<dbReference type="AlphaFoldDB" id="A0A7Y9UJG0"/>
<feature type="transmembrane region" description="Helical" evidence="1">
    <location>
        <begin position="20"/>
        <end position="38"/>
    </location>
</feature>
<dbReference type="InterPro" id="IPR036938">
    <property type="entry name" value="PAP2/HPO_sf"/>
</dbReference>
<dbReference type="PANTHER" id="PTHR14969:SF13">
    <property type="entry name" value="AT30094P"/>
    <property type="match status" value="1"/>
</dbReference>
<dbReference type="Proteomes" id="UP000518288">
    <property type="component" value="Unassembled WGS sequence"/>
</dbReference>
<dbReference type="GO" id="GO:0050380">
    <property type="term" value="F:undecaprenyl-diphosphatase activity"/>
    <property type="evidence" value="ECO:0007669"/>
    <property type="project" value="UniProtKB-EC"/>
</dbReference>